<comment type="caution">
    <text evidence="5">The sequence shown here is derived from an EMBL/GenBank/DDBJ whole genome shotgun (WGS) entry which is preliminary data.</text>
</comment>
<keyword evidence="2" id="KW-0560">Oxidoreductase</keyword>
<keyword evidence="1" id="KW-0285">Flavoprotein</keyword>
<dbReference type="FunFam" id="3.20.20.70:FF:000262">
    <property type="entry name" value="NADH:flavin oxidoreductase"/>
    <property type="match status" value="1"/>
</dbReference>
<dbReference type="GO" id="GO:0016491">
    <property type="term" value="F:oxidoreductase activity"/>
    <property type="evidence" value="ECO:0007669"/>
    <property type="project" value="UniProtKB-KW"/>
</dbReference>
<protein>
    <submittedName>
        <fullName evidence="5">12-oxophytodienoate reductase</fullName>
    </submittedName>
</protein>
<dbReference type="EMBL" id="NOXT01000086">
    <property type="protein sequence ID" value="OYQ31325.1"/>
    <property type="molecule type" value="Genomic_DNA"/>
</dbReference>
<dbReference type="RefSeq" id="WP_094472916.1">
    <property type="nucleotide sequence ID" value="NZ_NOXT01000086.1"/>
</dbReference>
<evidence type="ECO:0000256" key="1">
    <source>
        <dbReference type="ARBA" id="ARBA00022630"/>
    </source>
</evidence>
<keyword evidence="6" id="KW-1185">Reference proteome</keyword>
<gene>
    <name evidence="5" type="ORF">CHU93_04290</name>
</gene>
<evidence type="ECO:0000313" key="5">
    <source>
        <dbReference type="EMBL" id="OYQ31325.1"/>
    </source>
</evidence>
<dbReference type="InterPro" id="IPR051799">
    <property type="entry name" value="NADH_flavin_oxidoreductase"/>
</dbReference>
<sequence length="367" mass="39740">MSTQTLFRAFTLNGLALPNRIAMAPMTRSFSPAGQPGENVAEYYRKRAAGGVGLIITEGTAVERIGAANDPDVPHFFGSALDGWGQVVKAVHGEGGKIAPQLWHVGALPNRRNPKAEEAESPSGLYMPDKTNGRVMSDEDVADAIAAFARAAGDAKRLGFDAVELHGAHGYLIDQFFWGETNRRDERWGGATLPERARFAAELLKAVRAAVGPDYPVIIRLSQWKQQDFGFRLAPSPDALLAWLAPLAEAGADAFHCSQRRFWEPEFPEIDGPDGLNFAGWAKKLTGTPTITVGSIGLSGEFVAGMRGEASKPASIDNLLARLERDEFDLVAVGRALIVDPDWPHKVRDGRFGDMTDYTAQALMTLV</sequence>
<dbReference type="OrthoDB" id="9804454at2"/>
<proteinExistence type="predicted"/>
<dbReference type="AlphaFoldDB" id="A0A255YRR8"/>
<dbReference type="InterPro" id="IPR013785">
    <property type="entry name" value="Aldolase_TIM"/>
</dbReference>
<evidence type="ECO:0000256" key="3">
    <source>
        <dbReference type="SAM" id="MobiDB-lite"/>
    </source>
</evidence>
<dbReference type="GO" id="GO:0010181">
    <property type="term" value="F:FMN binding"/>
    <property type="evidence" value="ECO:0007669"/>
    <property type="project" value="InterPro"/>
</dbReference>
<evidence type="ECO:0000313" key="6">
    <source>
        <dbReference type="Proteomes" id="UP000216991"/>
    </source>
</evidence>
<dbReference type="CDD" id="cd04747">
    <property type="entry name" value="OYE_like_5_FMN"/>
    <property type="match status" value="1"/>
</dbReference>
<accession>A0A255YRR8</accession>
<dbReference type="Pfam" id="PF00724">
    <property type="entry name" value="Oxidored_FMN"/>
    <property type="match status" value="1"/>
</dbReference>
<reference evidence="5 6" key="1">
    <citation type="submission" date="2017-07" db="EMBL/GenBank/DDBJ databases">
        <title>Sandarakinorhabdus cyanobacteriorum sp. nov., a novel bacterium isolated from cyanobacterial aggregates in a eutrophic lake.</title>
        <authorList>
            <person name="Cai H."/>
        </authorList>
    </citation>
    <scope>NUCLEOTIDE SEQUENCE [LARGE SCALE GENOMIC DNA]</scope>
    <source>
        <strain evidence="5 6">TH057</strain>
    </source>
</reference>
<dbReference type="SUPFAM" id="SSF51395">
    <property type="entry name" value="FMN-linked oxidoreductases"/>
    <property type="match status" value="1"/>
</dbReference>
<evidence type="ECO:0000256" key="2">
    <source>
        <dbReference type="ARBA" id="ARBA00023002"/>
    </source>
</evidence>
<dbReference type="PANTHER" id="PTHR43656">
    <property type="entry name" value="BINDING OXIDOREDUCTASE, PUTATIVE (AFU_ORTHOLOGUE AFUA_2G08260)-RELATED"/>
    <property type="match status" value="1"/>
</dbReference>
<dbReference type="Gene3D" id="3.20.20.70">
    <property type="entry name" value="Aldolase class I"/>
    <property type="match status" value="1"/>
</dbReference>
<organism evidence="5 6">
    <name type="scientific">Sandarakinorhabdus cyanobacteriorum</name>
    <dbReference type="NCBI Taxonomy" id="1981098"/>
    <lineage>
        <taxon>Bacteria</taxon>
        <taxon>Pseudomonadati</taxon>
        <taxon>Pseudomonadota</taxon>
        <taxon>Alphaproteobacteria</taxon>
        <taxon>Sphingomonadales</taxon>
        <taxon>Sphingosinicellaceae</taxon>
        <taxon>Sandarakinorhabdus</taxon>
    </lineage>
</organism>
<dbReference type="Proteomes" id="UP000216991">
    <property type="component" value="Unassembled WGS sequence"/>
</dbReference>
<evidence type="ECO:0000259" key="4">
    <source>
        <dbReference type="Pfam" id="PF00724"/>
    </source>
</evidence>
<name>A0A255YRR8_9SPHN</name>
<feature type="region of interest" description="Disordered" evidence="3">
    <location>
        <begin position="112"/>
        <end position="132"/>
    </location>
</feature>
<dbReference type="InterPro" id="IPR001155">
    <property type="entry name" value="OxRdtase_FMN_N"/>
</dbReference>
<feature type="domain" description="NADH:flavin oxidoreductase/NADH oxidase N-terminal" evidence="4">
    <location>
        <begin position="6"/>
        <end position="351"/>
    </location>
</feature>
<dbReference type="PANTHER" id="PTHR43656:SF2">
    <property type="entry name" value="BINDING OXIDOREDUCTASE, PUTATIVE (AFU_ORTHOLOGUE AFUA_2G08260)-RELATED"/>
    <property type="match status" value="1"/>
</dbReference>